<reference evidence="1" key="1">
    <citation type="submission" date="2020-08" db="EMBL/GenBank/DDBJ databases">
        <title>Multicomponent nature underlies the extraordinary mechanical properties of spider dragline silk.</title>
        <authorList>
            <person name="Kono N."/>
            <person name="Nakamura H."/>
            <person name="Mori M."/>
            <person name="Yoshida Y."/>
            <person name="Ohtoshi R."/>
            <person name="Malay A.D."/>
            <person name="Moran D.A.P."/>
            <person name="Tomita M."/>
            <person name="Numata K."/>
            <person name="Arakawa K."/>
        </authorList>
    </citation>
    <scope>NUCLEOTIDE SEQUENCE</scope>
</reference>
<evidence type="ECO:0000313" key="1">
    <source>
        <dbReference type="EMBL" id="GFY66886.1"/>
    </source>
</evidence>
<keyword evidence="2" id="KW-1185">Reference proteome</keyword>
<name>A0A8X6Y962_9ARAC</name>
<organism evidence="1 2">
    <name type="scientific">Trichonephila inaurata madagascariensis</name>
    <dbReference type="NCBI Taxonomy" id="2747483"/>
    <lineage>
        <taxon>Eukaryota</taxon>
        <taxon>Metazoa</taxon>
        <taxon>Ecdysozoa</taxon>
        <taxon>Arthropoda</taxon>
        <taxon>Chelicerata</taxon>
        <taxon>Arachnida</taxon>
        <taxon>Araneae</taxon>
        <taxon>Araneomorphae</taxon>
        <taxon>Entelegynae</taxon>
        <taxon>Araneoidea</taxon>
        <taxon>Nephilidae</taxon>
        <taxon>Trichonephila</taxon>
        <taxon>Trichonephila inaurata</taxon>
    </lineage>
</organism>
<comment type="caution">
    <text evidence="1">The sequence shown here is derived from an EMBL/GenBank/DDBJ whole genome shotgun (WGS) entry which is preliminary data.</text>
</comment>
<gene>
    <name evidence="1" type="primary">AVEN_261798_1</name>
    <name evidence="1" type="ORF">TNIN_179161</name>
</gene>
<protein>
    <submittedName>
        <fullName evidence="1">Uncharacterized protein</fullName>
    </submittedName>
</protein>
<dbReference type="OrthoDB" id="6437566at2759"/>
<dbReference type="Proteomes" id="UP000886998">
    <property type="component" value="Unassembled WGS sequence"/>
</dbReference>
<accession>A0A8X6Y962</accession>
<evidence type="ECO:0000313" key="2">
    <source>
        <dbReference type="Proteomes" id="UP000886998"/>
    </source>
</evidence>
<dbReference type="EMBL" id="BMAV01016285">
    <property type="protein sequence ID" value="GFY66886.1"/>
    <property type="molecule type" value="Genomic_DNA"/>
</dbReference>
<proteinExistence type="predicted"/>
<dbReference type="AlphaFoldDB" id="A0A8X6Y962"/>
<sequence length="141" mass="16438">MSSVQQVLELCQRDTCTIIFGNLGRYPSLLNVYLKDFNGIIWIEPNFGETIHKPAGITMIVLSSHLDLVWDEGGTFLYELSTWAKIYGNQTSRKQTSVNGFYPHYYHDYDLKSLSSNVMRSISEWETIILRYPHLLNYHRI</sequence>